<keyword evidence="8" id="KW-0411">Iron-sulfur</keyword>
<dbReference type="HAMAP" id="MF_00331">
    <property type="entry name" value="Cys_desulf_IscS"/>
    <property type="match status" value="1"/>
</dbReference>
<accession>A0A7S3PDZ8</accession>
<evidence type="ECO:0000256" key="3">
    <source>
        <dbReference type="ARBA" id="ARBA00012239"/>
    </source>
</evidence>
<dbReference type="GO" id="GO:0046872">
    <property type="term" value="F:metal ion binding"/>
    <property type="evidence" value="ECO:0007669"/>
    <property type="project" value="UniProtKB-KW"/>
</dbReference>
<gene>
    <name evidence="10" type="ORF">ASTO00021_LOCUS92</name>
</gene>
<dbReference type="PIRSF" id="PIRSF005572">
    <property type="entry name" value="NifS"/>
    <property type="match status" value="1"/>
</dbReference>
<evidence type="ECO:0000256" key="6">
    <source>
        <dbReference type="ARBA" id="ARBA00022898"/>
    </source>
</evidence>
<keyword evidence="6" id="KW-0663">Pyridoxal phosphate</keyword>
<dbReference type="InterPro" id="IPR000192">
    <property type="entry name" value="Aminotrans_V_dom"/>
</dbReference>
<dbReference type="InterPro" id="IPR015424">
    <property type="entry name" value="PyrdxlP-dep_Trfase"/>
</dbReference>
<reference evidence="10" key="1">
    <citation type="submission" date="2021-01" db="EMBL/GenBank/DDBJ databases">
        <authorList>
            <person name="Corre E."/>
            <person name="Pelletier E."/>
            <person name="Niang G."/>
            <person name="Scheremetjew M."/>
            <person name="Finn R."/>
            <person name="Kale V."/>
            <person name="Holt S."/>
            <person name="Cochrane G."/>
            <person name="Meng A."/>
            <person name="Brown T."/>
            <person name="Cohen L."/>
        </authorList>
    </citation>
    <scope>NUCLEOTIDE SEQUENCE</scope>
    <source>
        <strain evidence="10">GSBS06</strain>
    </source>
</reference>
<keyword evidence="7" id="KW-0408">Iron</keyword>
<evidence type="ECO:0000259" key="9">
    <source>
        <dbReference type="Pfam" id="PF00266"/>
    </source>
</evidence>
<evidence type="ECO:0000313" key="10">
    <source>
        <dbReference type="EMBL" id="CAE0429735.1"/>
    </source>
</evidence>
<dbReference type="AlphaFoldDB" id="A0A7S3PDZ8"/>
<proteinExistence type="inferred from homology"/>
<evidence type="ECO:0000256" key="1">
    <source>
        <dbReference type="ARBA" id="ARBA00001933"/>
    </source>
</evidence>
<dbReference type="GO" id="GO:0031071">
    <property type="term" value="F:cysteine desulfurase activity"/>
    <property type="evidence" value="ECO:0007669"/>
    <property type="project" value="UniProtKB-EC"/>
</dbReference>
<protein>
    <recommendedName>
        <fullName evidence="3">cysteine desulfurase</fullName>
        <ecNumber evidence="3">2.8.1.7</ecNumber>
    </recommendedName>
</protein>
<dbReference type="EC" id="2.8.1.7" evidence="3"/>
<dbReference type="GO" id="GO:0051536">
    <property type="term" value="F:iron-sulfur cluster binding"/>
    <property type="evidence" value="ECO:0007669"/>
    <property type="project" value="UniProtKB-KW"/>
</dbReference>
<dbReference type="GO" id="GO:0005739">
    <property type="term" value="C:mitochondrion"/>
    <property type="evidence" value="ECO:0007669"/>
    <property type="project" value="TreeGrafter"/>
</dbReference>
<evidence type="ECO:0000256" key="8">
    <source>
        <dbReference type="ARBA" id="ARBA00023014"/>
    </source>
</evidence>
<dbReference type="InterPro" id="IPR016454">
    <property type="entry name" value="Cysteine_dSase"/>
</dbReference>
<evidence type="ECO:0000256" key="5">
    <source>
        <dbReference type="ARBA" id="ARBA00022723"/>
    </source>
</evidence>
<dbReference type="SUPFAM" id="SSF53383">
    <property type="entry name" value="PLP-dependent transferases"/>
    <property type="match status" value="1"/>
</dbReference>
<evidence type="ECO:0000256" key="7">
    <source>
        <dbReference type="ARBA" id="ARBA00023004"/>
    </source>
</evidence>
<evidence type="ECO:0000256" key="4">
    <source>
        <dbReference type="ARBA" id="ARBA00022679"/>
    </source>
</evidence>
<dbReference type="GO" id="GO:0005829">
    <property type="term" value="C:cytosol"/>
    <property type="evidence" value="ECO:0007669"/>
    <property type="project" value="TreeGrafter"/>
</dbReference>
<comment type="cofactor">
    <cofactor evidence="1">
        <name>pyridoxal 5'-phosphate</name>
        <dbReference type="ChEBI" id="CHEBI:597326"/>
    </cofactor>
</comment>
<keyword evidence="4" id="KW-0808">Transferase</keyword>
<dbReference type="NCBIfam" id="TIGR02006">
    <property type="entry name" value="IscS"/>
    <property type="match status" value="1"/>
</dbReference>
<comment type="similarity">
    <text evidence="2">Belongs to the class-V pyridoxal-phosphate-dependent aminotransferase family. NifS/IscS subfamily.</text>
</comment>
<dbReference type="GO" id="GO:0030170">
    <property type="term" value="F:pyridoxal phosphate binding"/>
    <property type="evidence" value="ECO:0007669"/>
    <property type="project" value="InterPro"/>
</dbReference>
<dbReference type="InterPro" id="IPR015421">
    <property type="entry name" value="PyrdxlP-dep_Trfase_major"/>
</dbReference>
<dbReference type="NCBIfam" id="NF010611">
    <property type="entry name" value="PRK14012.1"/>
    <property type="match status" value="1"/>
</dbReference>
<dbReference type="FunFam" id="3.40.640.10:FF:000003">
    <property type="entry name" value="Cysteine desulfurase IscS"/>
    <property type="match status" value="1"/>
</dbReference>
<dbReference type="Pfam" id="PF00266">
    <property type="entry name" value="Aminotran_5"/>
    <property type="match status" value="1"/>
</dbReference>
<dbReference type="EMBL" id="HBIN01000241">
    <property type="protein sequence ID" value="CAE0429735.1"/>
    <property type="molecule type" value="Transcribed_RNA"/>
</dbReference>
<evidence type="ECO:0000256" key="2">
    <source>
        <dbReference type="ARBA" id="ARBA00006490"/>
    </source>
</evidence>
<sequence>MALRILSSSGSCRRLLSVKSQIRFSSRSFSTGAATLQDAVGTNLSDEDQKFSIRNKGVEGRPVYLDAQATTPMDPRVLDKMLPFMTEAFGNPHSRTHEYGWNAEAAVERARAQVADLIGADPKEIIFTSGATESNNIAVKGVANFYSKRKKHIITVQTEHKCVLDSCRHLEMKGFDVTYLPVKTNGLVDVQVLKDSIREDTVLCSVMGVNNEIGVIQPLKEIGEICKERKVFFHSDCAQMVGKLPINVRDMNINLMSISGHKLYGPKGIGALYVQRRPRVRIQPEMNGGGQERGLRSGTLPTALCVGLGAAAEVAKYEMENDREWIGFLGDRLYNGIKSQLSDVTLNGDADTRYTGNVNLSFAYVEGESLLMSLKGIAVSSGSACTSASLEPSYVLRAIGVDEENAHTSIRFGIGRFTTIQEVDMAVDSCVKHVTRLREMSPLWEMVQEGIDLKSIQWTQDH</sequence>
<dbReference type="PANTHER" id="PTHR11601:SF34">
    <property type="entry name" value="CYSTEINE DESULFURASE"/>
    <property type="match status" value="1"/>
</dbReference>
<dbReference type="InterPro" id="IPR015422">
    <property type="entry name" value="PyrdxlP-dep_Trfase_small"/>
</dbReference>
<dbReference type="GO" id="GO:0044571">
    <property type="term" value="P:[2Fe-2S] cluster assembly"/>
    <property type="evidence" value="ECO:0007669"/>
    <property type="project" value="InterPro"/>
</dbReference>
<organism evidence="10">
    <name type="scientific">Aplanochytrium stocchinoi</name>
    <dbReference type="NCBI Taxonomy" id="215587"/>
    <lineage>
        <taxon>Eukaryota</taxon>
        <taxon>Sar</taxon>
        <taxon>Stramenopiles</taxon>
        <taxon>Bigyra</taxon>
        <taxon>Labyrinthulomycetes</taxon>
        <taxon>Thraustochytrida</taxon>
        <taxon>Thraustochytriidae</taxon>
        <taxon>Aplanochytrium</taxon>
    </lineage>
</organism>
<name>A0A7S3PDZ8_9STRA</name>
<dbReference type="PANTHER" id="PTHR11601">
    <property type="entry name" value="CYSTEINE DESULFURYLASE FAMILY MEMBER"/>
    <property type="match status" value="1"/>
</dbReference>
<dbReference type="Gene3D" id="3.40.640.10">
    <property type="entry name" value="Type I PLP-dependent aspartate aminotransferase-like (Major domain)"/>
    <property type="match status" value="1"/>
</dbReference>
<dbReference type="Gene3D" id="3.90.1150.10">
    <property type="entry name" value="Aspartate Aminotransferase, domain 1"/>
    <property type="match status" value="1"/>
</dbReference>
<dbReference type="InterPro" id="IPR010240">
    <property type="entry name" value="Cys_deSase_IscS"/>
</dbReference>
<keyword evidence="5" id="KW-0479">Metal-binding</keyword>
<feature type="domain" description="Aminotransferase class V" evidence="9">
    <location>
        <begin position="63"/>
        <end position="424"/>
    </location>
</feature>
<dbReference type="FunFam" id="3.90.1150.10:FF:000002">
    <property type="entry name" value="Cysteine desulfurase IscS"/>
    <property type="match status" value="1"/>
</dbReference>